<keyword evidence="2" id="KW-0934">Plastid</keyword>
<feature type="domain" description="Plastid lipid-associated protein/fibrillin conserved" evidence="4">
    <location>
        <begin position="57"/>
        <end position="274"/>
    </location>
</feature>
<dbReference type="PANTHER" id="PTHR31906">
    <property type="entry name" value="PLASTID-LIPID-ASSOCIATED PROTEIN 4, CHLOROPLASTIC-RELATED"/>
    <property type="match status" value="1"/>
</dbReference>
<feature type="chain" id="PRO_5040797107" description="Plastid lipid-associated protein/fibrillin conserved domain-containing protein" evidence="3">
    <location>
        <begin position="18"/>
        <end position="284"/>
    </location>
</feature>
<dbReference type="Pfam" id="PF04755">
    <property type="entry name" value="PAP_fibrillin"/>
    <property type="match status" value="1"/>
</dbReference>
<evidence type="ECO:0000256" key="2">
    <source>
        <dbReference type="ARBA" id="ARBA00022640"/>
    </source>
</evidence>
<reference evidence="6" key="1">
    <citation type="journal article" date="2023" name="Commun. Biol.">
        <title>Genome analysis of Parmales, the sister group of diatoms, reveals the evolutionary specialization of diatoms from phago-mixotrophs to photoautotrophs.</title>
        <authorList>
            <person name="Ban H."/>
            <person name="Sato S."/>
            <person name="Yoshikawa S."/>
            <person name="Yamada K."/>
            <person name="Nakamura Y."/>
            <person name="Ichinomiya M."/>
            <person name="Sato N."/>
            <person name="Blanc-Mathieu R."/>
            <person name="Endo H."/>
            <person name="Kuwata A."/>
            <person name="Ogata H."/>
        </authorList>
    </citation>
    <scope>NUCLEOTIDE SEQUENCE [LARGE SCALE GENOMIC DNA]</scope>
</reference>
<comment type="caution">
    <text evidence="5">The sequence shown here is derived from an EMBL/GenBank/DDBJ whole genome shotgun (WGS) entry which is preliminary data.</text>
</comment>
<name>A0A9W7G740_9STRA</name>
<proteinExistence type="predicted"/>
<organism evidence="5 6">
    <name type="scientific">Triparma columacea</name>
    <dbReference type="NCBI Taxonomy" id="722753"/>
    <lineage>
        <taxon>Eukaryota</taxon>
        <taxon>Sar</taxon>
        <taxon>Stramenopiles</taxon>
        <taxon>Ochrophyta</taxon>
        <taxon>Bolidophyceae</taxon>
        <taxon>Parmales</taxon>
        <taxon>Triparmaceae</taxon>
        <taxon>Triparma</taxon>
    </lineage>
</organism>
<dbReference type="AlphaFoldDB" id="A0A9W7G740"/>
<evidence type="ECO:0000256" key="1">
    <source>
        <dbReference type="ARBA" id="ARBA00004474"/>
    </source>
</evidence>
<gene>
    <name evidence="5" type="ORF">TrCOL_g4877</name>
</gene>
<evidence type="ECO:0000313" key="5">
    <source>
        <dbReference type="EMBL" id="GMI38386.1"/>
    </source>
</evidence>
<accession>A0A9W7G740</accession>
<keyword evidence="3" id="KW-0732">Signal</keyword>
<evidence type="ECO:0000256" key="3">
    <source>
        <dbReference type="SAM" id="SignalP"/>
    </source>
</evidence>
<dbReference type="OrthoDB" id="201321at2759"/>
<dbReference type="Proteomes" id="UP001165065">
    <property type="component" value="Unassembled WGS sequence"/>
</dbReference>
<evidence type="ECO:0000313" key="6">
    <source>
        <dbReference type="Proteomes" id="UP001165065"/>
    </source>
</evidence>
<dbReference type="InterPro" id="IPR006843">
    <property type="entry name" value="PAP/fibrillin_dom"/>
</dbReference>
<dbReference type="EMBL" id="BRYA01001066">
    <property type="protein sequence ID" value="GMI38386.1"/>
    <property type="molecule type" value="Genomic_DNA"/>
</dbReference>
<evidence type="ECO:0000259" key="4">
    <source>
        <dbReference type="Pfam" id="PF04755"/>
    </source>
</evidence>
<comment type="subcellular location">
    <subcellularLocation>
        <location evidence="1">Plastid</location>
    </subcellularLocation>
</comment>
<feature type="signal peptide" evidence="3">
    <location>
        <begin position="1"/>
        <end position="17"/>
    </location>
</feature>
<sequence>MLVVLAFLLATFLPSTSLSPSLHNKQSSVFGNYISHRGQALYAENNDVHNDNDTAATLKSRIFAACAASDRGYAASPSDRRNIEDQLLNLSTLSPLVEPTLGVDEGLSNSPLKACWRLVYTSASDVSTLGASGSSSVGGIYQDARELPVITNVIDLSPRVLQNLPPGRASEALSTVTRIKVQTRARARSPTCVGLTFESVAVSPISTLGLASPSWLPPLKIPLPQLGLDLQRLLFGVSESEDPRDAPNNPGFFDVLYLDDDFLVIKQGGSGGIFAAIKVDGLSS</sequence>
<dbReference type="InterPro" id="IPR039633">
    <property type="entry name" value="PAP"/>
</dbReference>
<dbReference type="GO" id="GO:0009536">
    <property type="term" value="C:plastid"/>
    <property type="evidence" value="ECO:0007669"/>
    <property type="project" value="UniProtKB-SubCell"/>
</dbReference>
<keyword evidence="6" id="KW-1185">Reference proteome</keyword>
<protein>
    <recommendedName>
        <fullName evidence="4">Plastid lipid-associated protein/fibrillin conserved domain-containing protein</fullName>
    </recommendedName>
</protein>